<dbReference type="CDD" id="cd13585">
    <property type="entry name" value="PBP2_TMBP_like"/>
    <property type="match status" value="1"/>
</dbReference>
<gene>
    <name evidence="4" type="ORF">KSF_102220</name>
</gene>
<dbReference type="SUPFAM" id="SSF53850">
    <property type="entry name" value="Periplasmic binding protein-like II"/>
    <property type="match status" value="1"/>
</dbReference>
<dbReference type="RefSeq" id="WP_220210748.1">
    <property type="nucleotide sequence ID" value="NZ_BNJK01000002.1"/>
</dbReference>
<evidence type="ECO:0000313" key="4">
    <source>
        <dbReference type="EMBL" id="GHP00175.1"/>
    </source>
</evidence>
<sequence length="433" mass="46854">MFSKKGMTLDALTSAVQTRRMTRRVFFERAAAFGLSSSVAAAALAACGGSSTASSSSGPITLKVWDYFNPPGQGFMGLLNGYSKVNPSVKLQNTSIPFADLKQKLLQGTASGQLPDIVVIDNPDHSAFAAMGVLADLTEQISAWGKADQYFDGPWKSTMWKGKNYGVPNNSNCLALYYNKDMFQKAGVTPPTNWDEMHSAARKLTKNGVYALSMSLVKSEEGTFQFLPFLWEAGADLDTIGSSQAISALQYLVTFTKEGLLSTESLNWTQQDAITQFIAQKAAMCINGPWNLPPVQQGAKFTWGVVPLPKNQQSASILGGENWAISKTSSHVKEAWDFIQWTQDQAQLSSYIITDVRLPSVKSFAKDQAFQKDPNLAVFADSLLTAKPRAYGPNYPKISNAVQQAFQSAISGQATPAAALGQAEQTIKPLLPS</sequence>
<comment type="similarity">
    <text evidence="1">Belongs to the bacterial solute-binding protein 1 family.</text>
</comment>
<reference evidence="4" key="1">
    <citation type="submission" date="2020-10" db="EMBL/GenBank/DDBJ databases">
        <title>Taxonomic study of unclassified bacteria belonging to the class Ktedonobacteria.</title>
        <authorList>
            <person name="Yabe S."/>
            <person name="Wang C.M."/>
            <person name="Zheng Y."/>
            <person name="Sakai Y."/>
            <person name="Cavaletti L."/>
            <person name="Monciardini P."/>
            <person name="Donadio S."/>
        </authorList>
    </citation>
    <scope>NUCLEOTIDE SEQUENCE</scope>
    <source>
        <strain evidence="4">ID150040</strain>
    </source>
</reference>
<dbReference type="PANTHER" id="PTHR30061">
    <property type="entry name" value="MALTOSE-BINDING PERIPLASMIC PROTEIN"/>
    <property type="match status" value="1"/>
</dbReference>
<keyword evidence="2" id="KW-0813">Transport</keyword>
<dbReference type="GO" id="GO:0015768">
    <property type="term" value="P:maltose transport"/>
    <property type="evidence" value="ECO:0007669"/>
    <property type="project" value="TreeGrafter"/>
</dbReference>
<accession>A0A8J3IYB6</accession>
<dbReference type="Gene3D" id="3.40.190.10">
    <property type="entry name" value="Periplasmic binding protein-like II"/>
    <property type="match status" value="2"/>
</dbReference>
<protein>
    <submittedName>
        <fullName evidence="4">ABC transporter substrate-binding protein</fullName>
    </submittedName>
</protein>
<dbReference type="GO" id="GO:0055052">
    <property type="term" value="C:ATP-binding cassette (ABC) transporter complex, substrate-binding subunit-containing"/>
    <property type="evidence" value="ECO:0007669"/>
    <property type="project" value="TreeGrafter"/>
</dbReference>
<keyword evidence="3" id="KW-0732">Signal</keyword>
<evidence type="ECO:0000256" key="2">
    <source>
        <dbReference type="ARBA" id="ARBA00022448"/>
    </source>
</evidence>
<dbReference type="GO" id="GO:1901982">
    <property type="term" value="F:maltose binding"/>
    <property type="evidence" value="ECO:0007669"/>
    <property type="project" value="TreeGrafter"/>
</dbReference>
<name>A0A8J3IYB6_9CHLR</name>
<comment type="caution">
    <text evidence="4">The sequence shown here is derived from an EMBL/GenBank/DDBJ whole genome shotgun (WGS) entry which is preliminary data.</text>
</comment>
<dbReference type="PANTHER" id="PTHR30061:SF50">
    <property type="entry name" value="MALTOSE_MALTODEXTRIN-BINDING PERIPLASMIC PROTEIN"/>
    <property type="match status" value="1"/>
</dbReference>
<evidence type="ECO:0000256" key="1">
    <source>
        <dbReference type="ARBA" id="ARBA00008520"/>
    </source>
</evidence>
<dbReference type="Pfam" id="PF13416">
    <property type="entry name" value="SBP_bac_8"/>
    <property type="match status" value="1"/>
</dbReference>
<keyword evidence="5" id="KW-1185">Reference proteome</keyword>
<organism evidence="4 5">
    <name type="scientific">Reticulibacter mediterranei</name>
    <dbReference type="NCBI Taxonomy" id="2778369"/>
    <lineage>
        <taxon>Bacteria</taxon>
        <taxon>Bacillati</taxon>
        <taxon>Chloroflexota</taxon>
        <taxon>Ktedonobacteria</taxon>
        <taxon>Ktedonobacterales</taxon>
        <taxon>Reticulibacteraceae</taxon>
        <taxon>Reticulibacter</taxon>
    </lineage>
</organism>
<dbReference type="Proteomes" id="UP000597444">
    <property type="component" value="Unassembled WGS sequence"/>
</dbReference>
<dbReference type="GO" id="GO:0042956">
    <property type="term" value="P:maltodextrin transmembrane transport"/>
    <property type="evidence" value="ECO:0007669"/>
    <property type="project" value="TreeGrafter"/>
</dbReference>
<proteinExistence type="inferred from homology"/>
<evidence type="ECO:0000313" key="5">
    <source>
        <dbReference type="Proteomes" id="UP000597444"/>
    </source>
</evidence>
<dbReference type="AlphaFoldDB" id="A0A8J3IYB6"/>
<evidence type="ECO:0000256" key="3">
    <source>
        <dbReference type="ARBA" id="ARBA00022729"/>
    </source>
</evidence>
<dbReference type="InterPro" id="IPR006059">
    <property type="entry name" value="SBP"/>
</dbReference>
<dbReference type="EMBL" id="BNJK01000002">
    <property type="protein sequence ID" value="GHP00175.1"/>
    <property type="molecule type" value="Genomic_DNA"/>
</dbReference>